<dbReference type="PANTHER" id="PTHR35149">
    <property type="entry name" value="SLL5132 PROTEIN"/>
    <property type="match status" value="1"/>
</dbReference>
<dbReference type="InterPro" id="IPR011089">
    <property type="entry name" value="GmrSD_C"/>
</dbReference>
<gene>
    <name evidence="3" type="ORF">B0I22_0705</name>
</gene>
<comment type="caution">
    <text evidence="3">The sequence shown here is derived from an EMBL/GenBank/DDBJ whole genome shotgun (WGS) entry which is preliminary data.</text>
</comment>
<name>A0A4V3H2W3_9FLAO</name>
<feature type="domain" description="GmrSD restriction endonucleases N-terminal" evidence="1">
    <location>
        <begin position="21"/>
        <end position="245"/>
    </location>
</feature>
<proteinExistence type="predicted"/>
<organism evidence="3 4">
    <name type="scientific">Epilithonimonas xixisoli</name>
    <dbReference type="NCBI Taxonomy" id="1476462"/>
    <lineage>
        <taxon>Bacteria</taxon>
        <taxon>Pseudomonadati</taxon>
        <taxon>Bacteroidota</taxon>
        <taxon>Flavobacteriia</taxon>
        <taxon>Flavobacteriales</taxon>
        <taxon>Weeksellaceae</taxon>
        <taxon>Chryseobacterium group</taxon>
        <taxon>Epilithonimonas</taxon>
    </lineage>
</organism>
<evidence type="ECO:0000259" key="2">
    <source>
        <dbReference type="Pfam" id="PF07510"/>
    </source>
</evidence>
<protein>
    <submittedName>
        <fullName evidence="3">Uncharacterized protein with ParB-like and HNH nuclease domain</fullName>
    </submittedName>
</protein>
<dbReference type="AlphaFoldDB" id="A0A4V3H2W3"/>
<dbReference type="OrthoDB" id="9798761at2"/>
<sequence length="595" mass="69346">MAIEVTGKQIASDKITIKDVFGEDMWFTIPDYQRPYVWGEDQISTLLDDVSHAAVNTPESQYFLGSLVLHCQPKSLNGTVYQENSVLDGQQRLTTLYILQAVIRDITTVEKRKKTCAEAIFQEGDPDDGIPERLRIEFAIRKEVEVFINNYIKKNGGTQQSNELQALASNSDNVSIRNMANAILIISKWFANDDNLDIDTLFPYLRQYVILVYVASSELEDAFRLFTVLNDRGIKLRNSDILKAQNLKEVSTEQKQSEYAKYWEELEGELGEDFDLFLSYIRTILVKEKARHNLLKEFEDNIYNPTKFNYSTKKQESATPLLKKGDETFDLIKAYKVHYDSVFSGNNYHINNNWAFDNLISVLNDTALSDIWIPPLLVYRHHFGDYKIFDFLKLLDNKFSGDWIGRETPTTRIEAMNTIIKKIEEYSKKEELSKDQKLIQLFSDNAFIFNSAFFLSDLDESSIYGRRFARYKLRKVDFLLDAPLYSEKRNSYNEMTVEHILPQNPQEGSQWTKDFAQEEREEWTHKLGNLVLISRRKNSGQGRLDFTDKKIKYFTSSIESFPNSLRIMLKPQWTMTELKANHNDLIDKIKLHYNI</sequence>
<reference evidence="3 4" key="1">
    <citation type="submission" date="2019-03" db="EMBL/GenBank/DDBJ databases">
        <title>Genomic Encyclopedia of Type Strains, Phase III (KMG-III): the genomes of soil and plant-associated and newly described type strains.</title>
        <authorList>
            <person name="Whitman W."/>
        </authorList>
    </citation>
    <scope>NUCLEOTIDE SEQUENCE [LARGE SCALE GENOMIC DNA]</scope>
    <source>
        <strain evidence="3 4">CGMCC 1.12802</strain>
    </source>
</reference>
<keyword evidence="4" id="KW-1185">Reference proteome</keyword>
<dbReference type="EMBL" id="SOEO01000001">
    <property type="protein sequence ID" value="TDX86571.1"/>
    <property type="molecule type" value="Genomic_DNA"/>
</dbReference>
<evidence type="ECO:0000259" key="1">
    <source>
        <dbReference type="Pfam" id="PF03235"/>
    </source>
</evidence>
<feature type="domain" description="GmrSD restriction endonucleases C-terminal" evidence="2">
    <location>
        <begin position="470"/>
        <end position="587"/>
    </location>
</feature>
<dbReference type="Pfam" id="PF07510">
    <property type="entry name" value="GmrSD_C"/>
    <property type="match status" value="1"/>
</dbReference>
<dbReference type="Proteomes" id="UP000295313">
    <property type="component" value="Unassembled WGS sequence"/>
</dbReference>
<evidence type="ECO:0000313" key="4">
    <source>
        <dbReference type="Proteomes" id="UP000295313"/>
    </source>
</evidence>
<evidence type="ECO:0000313" key="3">
    <source>
        <dbReference type="EMBL" id="TDX86571.1"/>
    </source>
</evidence>
<dbReference type="Pfam" id="PF03235">
    <property type="entry name" value="GmrSD_N"/>
    <property type="match status" value="1"/>
</dbReference>
<accession>A0A4V3H2W3</accession>
<dbReference type="RefSeq" id="WP_133943228.1">
    <property type="nucleotide sequence ID" value="NZ_SOEO01000001.1"/>
</dbReference>
<dbReference type="PANTHER" id="PTHR35149:SF1">
    <property type="entry name" value="DUF5655 DOMAIN-CONTAINING PROTEIN"/>
    <property type="match status" value="1"/>
</dbReference>
<dbReference type="InterPro" id="IPR004919">
    <property type="entry name" value="GmrSD_N"/>
</dbReference>